<dbReference type="PANTHER" id="PTHR43639:SF1">
    <property type="entry name" value="SHORT-CHAIN DEHYDROGENASE_REDUCTASE FAMILY PROTEIN"/>
    <property type="match status" value="1"/>
</dbReference>
<evidence type="ECO:0000259" key="3">
    <source>
        <dbReference type="SMART" id="SM00822"/>
    </source>
</evidence>
<keyword evidence="5" id="KW-1185">Reference proteome</keyword>
<sequence length="248" mass="26138">MSLKGKVVLITGGGRDIGKACALDIAKQGATVVVTYLSSSNSANQLVEEISELGQKAIAIKADLTRQENVDNVVNTVIDEFGQLDSLIHVSGGLIGRVQISEMSDEHWDNVLNVNLKSLFMTTKACIPHMKSGSTIVTFASQAGRDGGGPGAVAYATAKGAVMTFTRGLAKELGPDIRVNSVCPGMIDTDFHNNFTQDAVRKNVAGATCIKREGQPAEVAKLVTFLVSEDASYMTGNCIDINGGLLFS</sequence>
<organism evidence="4 5">
    <name type="scientific">Thalassotalea algicola</name>
    <dbReference type="NCBI Taxonomy" id="2716224"/>
    <lineage>
        <taxon>Bacteria</taxon>
        <taxon>Pseudomonadati</taxon>
        <taxon>Pseudomonadota</taxon>
        <taxon>Gammaproteobacteria</taxon>
        <taxon>Alteromonadales</taxon>
        <taxon>Colwelliaceae</taxon>
        <taxon>Thalassotalea</taxon>
    </lineage>
</organism>
<dbReference type="Gene3D" id="3.40.50.720">
    <property type="entry name" value="NAD(P)-binding Rossmann-like Domain"/>
    <property type="match status" value="1"/>
</dbReference>
<evidence type="ECO:0000256" key="2">
    <source>
        <dbReference type="ARBA" id="ARBA00023002"/>
    </source>
</evidence>
<dbReference type="Proteomes" id="UP000568664">
    <property type="component" value="Unassembled WGS sequence"/>
</dbReference>
<comment type="similarity">
    <text evidence="1">Belongs to the short-chain dehydrogenases/reductases (SDR) family.</text>
</comment>
<accession>A0A7Y0LG88</accession>
<dbReference type="InterPro" id="IPR036291">
    <property type="entry name" value="NAD(P)-bd_dom_sf"/>
</dbReference>
<reference evidence="4 5" key="1">
    <citation type="submission" date="2020-04" db="EMBL/GenBank/DDBJ databases">
        <title>Thalassotalea sp. M1531, isolated from the surface of marine red alga.</title>
        <authorList>
            <person name="Pang L."/>
            <person name="Lu D.-C."/>
        </authorList>
    </citation>
    <scope>NUCLEOTIDE SEQUENCE [LARGE SCALE GENOMIC DNA]</scope>
    <source>
        <strain evidence="4 5">M1531</strain>
    </source>
</reference>
<proteinExistence type="inferred from homology"/>
<dbReference type="RefSeq" id="WP_169075927.1">
    <property type="nucleotide sequence ID" value="NZ_JABBXH010000004.1"/>
</dbReference>
<dbReference type="InterPro" id="IPR002347">
    <property type="entry name" value="SDR_fam"/>
</dbReference>
<dbReference type="FunFam" id="3.40.50.720:FF:000084">
    <property type="entry name" value="Short-chain dehydrogenase reductase"/>
    <property type="match status" value="1"/>
</dbReference>
<gene>
    <name evidence="4" type="ORF">HII17_13645</name>
</gene>
<dbReference type="Pfam" id="PF13561">
    <property type="entry name" value="adh_short_C2"/>
    <property type="match status" value="1"/>
</dbReference>
<dbReference type="PRINTS" id="PR00081">
    <property type="entry name" value="GDHRDH"/>
</dbReference>
<dbReference type="CDD" id="cd05233">
    <property type="entry name" value="SDR_c"/>
    <property type="match status" value="1"/>
</dbReference>
<feature type="domain" description="Ketoreductase" evidence="3">
    <location>
        <begin position="6"/>
        <end position="189"/>
    </location>
</feature>
<dbReference type="AlphaFoldDB" id="A0A7Y0LG88"/>
<evidence type="ECO:0000313" key="4">
    <source>
        <dbReference type="EMBL" id="NMP32605.1"/>
    </source>
</evidence>
<evidence type="ECO:0000256" key="1">
    <source>
        <dbReference type="ARBA" id="ARBA00006484"/>
    </source>
</evidence>
<dbReference type="InterPro" id="IPR057326">
    <property type="entry name" value="KR_dom"/>
</dbReference>
<dbReference type="PANTHER" id="PTHR43639">
    <property type="entry name" value="OXIDOREDUCTASE, SHORT-CHAIN DEHYDROGENASE/REDUCTASE FAMILY (AFU_ORTHOLOGUE AFUA_5G02870)"/>
    <property type="match status" value="1"/>
</dbReference>
<protein>
    <submittedName>
        <fullName evidence="4">SDR family oxidoreductase</fullName>
    </submittedName>
</protein>
<dbReference type="EMBL" id="JABBXH010000004">
    <property type="protein sequence ID" value="NMP32605.1"/>
    <property type="molecule type" value="Genomic_DNA"/>
</dbReference>
<keyword evidence="2" id="KW-0560">Oxidoreductase</keyword>
<evidence type="ECO:0000313" key="5">
    <source>
        <dbReference type="Proteomes" id="UP000568664"/>
    </source>
</evidence>
<comment type="caution">
    <text evidence="4">The sequence shown here is derived from an EMBL/GenBank/DDBJ whole genome shotgun (WGS) entry which is preliminary data.</text>
</comment>
<dbReference type="GO" id="GO:0016491">
    <property type="term" value="F:oxidoreductase activity"/>
    <property type="evidence" value="ECO:0007669"/>
    <property type="project" value="UniProtKB-KW"/>
</dbReference>
<dbReference type="SMART" id="SM00822">
    <property type="entry name" value="PKS_KR"/>
    <property type="match status" value="1"/>
</dbReference>
<dbReference type="SUPFAM" id="SSF51735">
    <property type="entry name" value="NAD(P)-binding Rossmann-fold domains"/>
    <property type="match status" value="1"/>
</dbReference>
<name>A0A7Y0LG88_9GAMM</name>